<protein>
    <submittedName>
        <fullName evidence="2">Uncharacterized protein</fullName>
    </submittedName>
</protein>
<sequence length="588" mass="61299">MSRPHPFAHRRSRTARLLASLVLALATGAATAKPDVPETGATRLPTQAEEAALRERRRAAMLDDLAISGADAIATERAALQALGLSADDPVALAALRAAQVDHPGPSVAAAGDFVLDTTWGNAGIAPDRYAGPDGGTYRGIKAAALSGGLQVAVGEVRLSPSSPTYLGITKRDASGTRVAWSDVAPPYSVYGGQYIVWPYNDAAAPEVFSVHDVRVRSNRIYALATVRLTSPQTYAPAVVCFDANGASCGWWFAYYSAGSVVNDAVAMDILGDRLVVLGRHSLGESGGFWTVKWSIASDGSLVDPTFGNFPAPAGQARAEPVDIAFRRVGLLPPANPGYYVLYSRKFSSNAEDVDYDPCLLGVTAAHEPDTSFGGAGVRCKPFDRPGSGLTDRAVALVTLGWQDFATLTVHEGVQVLVSVARSGRPGIGVWSLLDRVDQSSFGALGGDSHGLGGGRMLFGGCEGGVGEGCSVLPPIGHNAHMPADLAIVGDDIAIVGYRYGPGFVIGGNDTETPLFARVDRGTGALLQLATFPSGYSQGRFNGIGVRDTRHVVGVGEAIDASIAATTARTQIQVGLTSDDTIFRDGFD</sequence>
<keyword evidence="1" id="KW-0732">Signal</keyword>
<organism evidence="2 3">
    <name type="scientific">Dokdonella fugitiva</name>
    <dbReference type="NCBI Taxonomy" id="328517"/>
    <lineage>
        <taxon>Bacteria</taxon>
        <taxon>Pseudomonadati</taxon>
        <taxon>Pseudomonadota</taxon>
        <taxon>Gammaproteobacteria</taxon>
        <taxon>Lysobacterales</taxon>
        <taxon>Rhodanobacteraceae</taxon>
        <taxon>Dokdonella</taxon>
    </lineage>
</organism>
<evidence type="ECO:0000313" key="3">
    <source>
        <dbReference type="Proteomes" id="UP000294862"/>
    </source>
</evidence>
<gene>
    <name evidence="2" type="ORF">EV148_103322</name>
</gene>
<dbReference type="AlphaFoldDB" id="A0A4R2IBA2"/>
<dbReference type="RefSeq" id="WP_158287393.1">
    <property type="nucleotide sequence ID" value="NZ_SLWQ01000003.1"/>
</dbReference>
<accession>A0A4R2IBA2</accession>
<keyword evidence="3" id="KW-1185">Reference proteome</keyword>
<name>A0A4R2IBA2_9GAMM</name>
<proteinExistence type="predicted"/>
<feature type="signal peptide" evidence="1">
    <location>
        <begin position="1"/>
        <end position="32"/>
    </location>
</feature>
<dbReference type="OrthoDB" id="10016729at2"/>
<dbReference type="EMBL" id="SLWQ01000003">
    <property type="protein sequence ID" value="TCO41402.1"/>
    <property type="molecule type" value="Genomic_DNA"/>
</dbReference>
<comment type="caution">
    <text evidence="2">The sequence shown here is derived from an EMBL/GenBank/DDBJ whole genome shotgun (WGS) entry which is preliminary data.</text>
</comment>
<feature type="chain" id="PRO_5020998949" evidence="1">
    <location>
        <begin position="33"/>
        <end position="588"/>
    </location>
</feature>
<dbReference type="Proteomes" id="UP000294862">
    <property type="component" value="Unassembled WGS sequence"/>
</dbReference>
<evidence type="ECO:0000256" key="1">
    <source>
        <dbReference type="SAM" id="SignalP"/>
    </source>
</evidence>
<reference evidence="2 3" key="1">
    <citation type="journal article" date="2015" name="Stand. Genomic Sci.">
        <title>Genomic Encyclopedia of Bacterial and Archaeal Type Strains, Phase III: the genomes of soil and plant-associated and newly described type strains.</title>
        <authorList>
            <person name="Whitman W.B."/>
            <person name="Woyke T."/>
            <person name="Klenk H.P."/>
            <person name="Zhou Y."/>
            <person name="Lilburn T.G."/>
            <person name="Beck B.J."/>
            <person name="De Vos P."/>
            <person name="Vandamme P."/>
            <person name="Eisen J.A."/>
            <person name="Garrity G."/>
            <person name="Hugenholtz P."/>
            <person name="Kyrpides N.C."/>
        </authorList>
    </citation>
    <scope>NUCLEOTIDE SEQUENCE [LARGE SCALE GENOMIC DNA]</scope>
    <source>
        <strain evidence="2 3">A3</strain>
    </source>
</reference>
<evidence type="ECO:0000313" key="2">
    <source>
        <dbReference type="EMBL" id="TCO41402.1"/>
    </source>
</evidence>